<organism evidence="1 2">
    <name type="scientific">Lophium mytilinum</name>
    <dbReference type="NCBI Taxonomy" id="390894"/>
    <lineage>
        <taxon>Eukaryota</taxon>
        <taxon>Fungi</taxon>
        <taxon>Dikarya</taxon>
        <taxon>Ascomycota</taxon>
        <taxon>Pezizomycotina</taxon>
        <taxon>Dothideomycetes</taxon>
        <taxon>Pleosporomycetidae</taxon>
        <taxon>Mytilinidiales</taxon>
        <taxon>Mytilinidiaceae</taxon>
        <taxon>Lophium</taxon>
    </lineage>
</organism>
<reference evidence="1" key="1">
    <citation type="journal article" date="2020" name="Stud. Mycol.">
        <title>101 Dothideomycetes genomes: a test case for predicting lifestyles and emergence of pathogens.</title>
        <authorList>
            <person name="Haridas S."/>
            <person name="Albert R."/>
            <person name="Binder M."/>
            <person name="Bloem J."/>
            <person name="Labutti K."/>
            <person name="Salamov A."/>
            <person name="Andreopoulos B."/>
            <person name="Baker S."/>
            <person name="Barry K."/>
            <person name="Bills G."/>
            <person name="Bluhm B."/>
            <person name="Cannon C."/>
            <person name="Castanera R."/>
            <person name="Culley D."/>
            <person name="Daum C."/>
            <person name="Ezra D."/>
            <person name="Gonzalez J."/>
            <person name="Henrissat B."/>
            <person name="Kuo A."/>
            <person name="Liang C."/>
            <person name="Lipzen A."/>
            <person name="Lutzoni F."/>
            <person name="Magnuson J."/>
            <person name="Mondo S."/>
            <person name="Nolan M."/>
            <person name="Ohm R."/>
            <person name="Pangilinan J."/>
            <person name="Park H.-J."/>
            <person name="Ramirez L."/>
            <person name="Alfaro M."/>
            <person name="Sun H."/>
            <person name="Tritt A."/>
            <person name="Yoshinaga Y."/>
            <person name="Zwiers L.-H."/>
            <person name="Turgeon B."/>
            <person name="Goodwin S."/>
            <person name="Spatafora J."/>
            <person name="Crous P."/>
            <person name="Grigoriev I."/>
        </authorList>
    </citation>
    <scope>NUCLEOTIDE SEQUENCE</scope>
    <source>
        <strain evidence="1">CBS 269.34</strain>
    </source>
</reference>
<evidence type="ECO:0000313" key="1">
    <source>
        <dbReference type="EMBL" id="KAF2500512.1"/>
    </source>
</evidence>
<name>A0A6A6R804_9PEZI</name>
<sequence>MQPLLPDIAQWKPKGPFQFLNLPRELRDMVYGHLLVPLEVQWYSGCEHDPEPRPKSHYYMSSTPMIEAYPPGDPSDVTNTLALDRPCCSSGWLNRPRTTKRVAILQTSKQVYPYSPFLLIAYSSLSQVYEEAKQVLYNSHIFQVHMSSIHWRFDLPAPPNEDEASRSARMDAKYEQYSRSEWAKGGQAASSGWDLSSIRRLHLNILLADFVLDNLDGPIREGSWENREQRVYPILQALAFSGLQVMPNLRELRIAFMHGDNILPVLLAFFQGTGRAPPVMRDLMRRLISSIPTSVEHVRWGLTEEEKQDKSWIDFMNSTREIEACLHEDMHVGPKALEALAHEFKGLRGMDAEYYSDPVQMEGQAGGQD</sequence>
<accession>A0A6A6R804</accession>
<dbReference type="AlphaFoldDB" id="A0A6A6R804"/>
<gene>
    <name evidence="1" type="ORF">BU16DRAFT_249014</name>
</gene>
<evidence type="ECO:0000313" key="2">
    <source>
        <dbReference type="Proteomes" id="UP000799750"/>
    </source>
</evidence>
<keyword evidence="2" id="KW-1185">Reference proteome</keyword>
<dbReference type="OrthoDB" id="62952at2759"/>
<dbReference type="EMBL" id="MU004183">
    <property type="protein sequence ID" value="KAF2500512.1"/>
    <property type="molecule type" value="Genomic_DNA"/>
</dbReference>
<protein>
    <submittedName>
        <fullName evidence="1">Uncharacterized protein</fullName>
    </submittedName>
</protein>
<proteinExistence type="predicted"/>
<dbReference type="PANTHER" id="PTHR38790">
    <property type="entry name" value="2EXR DOMAIN-CONTAINING PROTEIN-RELATED"/>
    <property type="match status" value="1"/>
</dbReference>
<dbReference type="Proteomes" id="UP000799750">
    <property type="component" value="Unassembled WGS sequence"/>
</dbReference>
<dbReference type="PANTHER" id="PTHR38790:SF9">
    <property type="entry name" value="F-BOX DOMAIN-CONTAINING PROTEIN"/>
    <property type="match status" value="1"/>
</dbReference>